<gene>
    <name evidence="2" type="ORF">CUD01_10430</name>
</gene>
<organism evidence="2 3">
    <name type="scientific">Cellulomonas uda</name>
    <dbReference type="NCBI Taxonomy" id="1714"/>
    <lineage>
        <taxon>Bacteria</taxon>
        <taxon>Bacillati</taxon>
        <taxon>Actinomycetota</taxon>
        <taxon>Actinomycetes</taxon>
        <taxon>Micrococcales</taxon>
        <taxon>Cellulomonadaceae</taxon>
        <taxon>Cellulomonas</taxon>
    </lineage>
</organism>
<dbReference type="SMART" id="SM00108">
    <property type="entry name" value="B_lectin"/>
    <property type="match status" value="3"/>
</dbReference>
<dbReference type="GO" id="GO:0008233">
    <property type="term" value="F:peptidase activity"/>
    <property type="evidence" value="ECO:0007669"/>
    <property type="project" value="InterPro"/>
</dbReference>
<dbReference type="SUPFAM" id="SSF51110">
    <property type="entry name" value="alpha-D-mannose-specific plant lectins"/>
    <property type="match status" value="4"/>
</dbReference>
<dbReference type="Gene3D" id="2.90.10.30">
    <property type="match status" value="1"/>
</dbReference>
<feature type="domain" description="Bulb-type lectin" evidence="1">
    <location>
        <begin position="271"/>
        <end position="380"/>
    </location>
</feature>
<dbReference type="InterPro" id="IPR036426">
    <property type="entry name" value="Bulb-type_lectin_dom_sf"/>
</dbReference>
<proteinExistence type="predicted"/>
<sequence>MTAASSHTSLRHSLVRVVLTILLALGLTVLAMLGPVAPGNAGADTDHLAAGESLRPRESLVSPGGTSVLVVGASGRVSVYGPGGDVVWTVGGRSRGAALELDDEGHLGLVGRGGRTLWTPDLGEGRVVGARLELRDDGDLVLLDDTGATVWATGTAQRSSTLAAGGSVLPGQPLTSPDGRHVLVVRRTGNVVLLGPDSRPRWSSATEGAGTALTLDADGVLAVRDAQGAAVWTTHRAAVPGSTLVLRDDGDVVLTAPDGSAVWSSGTGLGPASLPVDAALTEGQRLDGPDGHLHLDLAADALTLRYDDTTVWTAPAAPGPGGSLHVRGDGRLVLVDGDGRAVWGTPAPEGGAPGSALRLDAAGALLTAGNGQELWRVDVPADVLAAATAPPPADCSLVDGPVGLDATVLTSHGARVHACLADAVDELLTQARAAGIDLGASGWRSHEQQVAARARNCHATSSGVVCRPPTAVPGSSRHERGLALDFTDHGRLVRTGTPAWDWLVEHAGRYGLQNLPGEPWHWSVDGS</sequence>
<dbReference type="AlphaFoldDB" id="A0A4Y3K7V3"/>
<dbReference type="Gene3D" id="3.30.1380.10">
    <property type="match status" value="1"/>
</dbReference>
<evidence type="ECO:0000313" key="2">
    <source>
        <dbReference type="EMBL" id="GEA80599.1"/>
    </source>
</evidence>
<evidence type="ECO:0000313" key="3">
    <source>
        <dbReference type="Proteomes" id="UP000315842"/>
    </source>
</evidence>
<dbReference type="Proteomes" id="UP000315842">
    <property type="component" value="Unassembled WGS sequence"/>
</dbReference>
<comment type="caution">
    <text evidence="2">The sequence shown here is derived from an EMBL/GenBank/DDBJ whole genome shotgun (WGS) entry which is preliminary data.</text>
</comment>
<keyword evidence="3" id="KW-1185">Reference proteome</keyword>
<name>A0A4Y3K7V3_CELUD</name>
<reference evidence="2 3" key="1">
    <citation type="submission" date="2019-06" db="EMBL/GenBank/DDBJ databases">
        <title>Whole genome shotgun sequence of Cellulomonas uda NBRC 3747.</title>
        <authorList>
            <person name="Hosoyama A."/>
            <person name="Uohara A."/>
            <person name="Ohji S."/>
            <person name="Ichikawa N."/>
        </authorList>
    </citation>
    <scope>NUCLEOTIDE SEQUENCE [LARGE SCALE GENOMIC DNA]</scope>
    <source>
        <strain evidence="2 3">NBRC 3747</strain>
    </source>
</reference>
<dbReference type="EMBL" id="BJLP01000013">
    <property type="protein sequence ID" value="GEA80599.1"/>
    <property type="molecule type" value="Genomic_DNA"/>
</dbReference>
<dbReference type="SUPFAM" id="SSF55166">
    <property type="entry name" value="Hedgehog/DD-peptidase"/>
    <property type="match status" value="1"/>
</dbReference>
<accession>A0A4Y3K7V3</accession>
<evidence type="ECO:0000259" key="1">
    <source>
        <dbReference type="PROSITE" id="PS50927"/>
    </source>
</evidence>
<dbReference type="Pfam" id="PF02557">
    <property type="entry name" value="VanY"/>
    <property type="match status" value="1"/>
</dbReference>
<dbReference type="CDD" id="cd14814">
    <property type="entry name" value="Peptidase_M15"/>
    <property type="match status" value="1"/>
</dbReference>
<protein>
    <recommendedName>
        <fullName evidence="1">Bulb-type lectin domain-containing protein</fullName>
    </recommendedName>
</protein>
<dbReference type="RefSeq" id="WP_141319312.1">
    <property type="nucleotide sequence ID" value="NZ_BJLP01000013.1"/>
</dbReference>
<feature type="domain" description="Bulb-type lectin" evidence="1">
    <location>
        <begin position="45"/>
        <end position="155"/>
    </location>
</feature>
<dbReference type="Gene3D" id="2.90.10.10">
    <property type="entry name" value="Bulb-type lectin domain"/>
    <property type="match status" value="2"/>
</dbReference>
<feature type="domain" description="Bulb-type lectin" evidence="1">
    <location>
        <begin position="159"/>
        <end position="267"/>
    </location>
</feature>
<dbReference type="GO" id="GO:0006508">
    <property type="term" value="P:proteolysis"/>
    <property type="evidence" value="ECO:0007669"/>
    <property type="project" value="InterPro"/>
</dbReference>
<dbReference type="InterPro" id="IPR001480">
    <property type="entry name" value="Bulb-type_lectin_dom"/>
</dbReference>
<dbReference type="InterPro" id="IPR003709">
    <property type="entry name" value="VanY-like_core_dom"/>
</dbReference>
<dbReference type="InterPro" id="IPR009045">
    <property type="entry name" value="Zn_M74/Hedgehog-like"/>
</dbReference>
<dbReference type="PROSITE" id="PS50927">
    <property type="entry name" value="BULB_LECTIN"/>
    <property type="match status" value="3"/>
</dbReference>